<feature type="region of interest" description="Disordered" evidence="1">
    <location>
        <begin position="32"/>
        <end position="53"/>
    </location>
</feature>
<dbReference type="Proteomes" id="UP000037460">
    <property type="component" value="Unassembled WGS sequence"/>
</dbReference>
<sequence length="464" mass="50779">MDASDPPVAGDAEEQSDLDAAILASRLAAHGARAQNGPLIDEPPTRGLEEAEPSAELLQALLNDSVDAADEEAEEHLPEDAEEQRDLDAAILASLLHIRGAAMDSEAAEEHLPEDSRILVARAVLARHLAARGLTIKDVPKDGDCQFHAIADQLKLVGLGDWDALELRLGAVHWLETNGTRWMDDGTVEICVISSSSATGCRVIKPPDLWEVEMRTTCALHEDEDERGRGVATVAAAVRDQAGCAPWRGGELERRLAAKTWPAAVGPPEPLPPLELDLDVPDGKFWNKPYSYSIDLNLATRTTRAYDVGTFTVVPLIWNCSVGLDQDKVEKIVEARARWTETRAERVNAAAAAVAEARGTPALLTWLNHLVLAAKQRRPSELTVEWVLERYVAQEGACEYTGVQMAFDGHARGKFQVSLERLDRKSKEYLKTNTVLICCEANTGQGDEVNMSKEHADRLYGKKR</sequence>
<dbReference type="EMBL" id="JWZX01002833">
    <property type="protein sequence ID" value="KOO26574.1"/>
    <property type="molecule type" value="Genomic_DNA"/>
</dbReference>
<gene>
    <name evidence="2" type="ORF">Ctob_001216</name>
</gene>
<dbReference type="Gene3D" id="3.30.40.220">
    <property type="match status" value="1"/>
</dbReference>
<evidence type="ECO:0000313" key="3">
    <source>
        <dbReference type="Proteomes" id="UP000037460"/>
    </source>
</evidence>
<comment type="caution">
    <text evidence="2">The sequence shown here is derived from an EMBL/GenBank/DDBJ whole genome shotgun (WGS) entry which is preliminary data.</text>
</comment>
<name>A0A0M0JJ21_9EUKA</name>
<reference evidence="3" key="1">
    <citation type="journal article" date="2015" name="PLoS Genet.">
        <title>Genome Sequence and Transcriptome Analyses of Chrysochromulina tobin: Metabolic Tools for Enhanced Algal Fitness in the Prominent Order Prymnesiales (Haptophyceae).</title>
        <authorList>
            <person name="Hovde B.T."/>
            <person name="Deodato C.R."/>
            <person name="Hunsperger H.M."/>
            <person name="Ryken S.A."/>
            <person name="Yost W."/>
            <person name="Jha R.K."/>
            <person name="Patterson J."/>
            <person name="Monnat R.J. Jr."/>
            <person name="Barlow S.B."/>
            <person name="Starkenburg S.R."/>
            <person name="Cattolico R.A."/>
        </authorList>
    </citation>
    <scope>NUCLEOTIDE SEQUENCE</scope>
    <source>
        <strain evidence="3">CCMP291</strain>
    </source>
</reference>
<protein>
    <recommendedName>
        <fullName evidence="4">OTU domain-containing protein</fullName>
    </recommendedName>
</protein>
<evidence type="ECO:0000256" key="1">
    <source>
        <dbReference type="SAM" id="MobiDB-lite"/>
    </source>
</evidence>
<organism evidence="2 3">
    <name type="scientific">Chrysochromulina tobinii</name>
    <dbReference type="NCBI Taxonomy" id="1460289"/>
    <lineage>
        <taxon>Eukaryota</taxon>
        <taxon>Haptista</taxon>
        <taxon>Haptophyta</taxon>
        <taxon>Prymnesiophyceae</taxon>
        <taxon>Prymnesiales</taxon>
        <taxon>Chrysochromulinaceae</taxon>
        <taxon>Chrysochromulina</taxon>
    </lineage>
</organism>
<accession>A0A0M0JJ21</accession>
<keyword evidence="3" id="KW-1185">Reference proteome</keyword>
<dbReference type="InterPro" id="IPR038765">
    <property type="entry name" value="Papain-like_cys_pep_sf"/>
</dbReference>
<dbReference type="SUPFAM" id="SSF54001">
    <property type="entry name" value="Cysteine proteinases"/>
    <property type="match status" value="1"/>
</dbReference>
<dbReference type="AlphaFoldDB" id="A0A0M0JJ21"/>
<proteinExistence type="predicted"/>
<evidence type="ECO:0008006" key="4">
    <source>
        <dbReference type="Google" id="ProtNLM"/>
    </source>
</evidence>
<evidence type="ECO:0000313" key="2">
    <source>
        <dbReference type="EMBL" id="KOO26574.1"/>
    </source>
</evidence>
<dbReference type="OrthoDB" id="5988869at2759"/>
<dbReference type="Gene3D" id="3.90.70.80">
    <property type="match status" value="1"/>
</dbReference>